<evidence type="ECO:0000256" key="1">
    <source>
        <dbReference type="SAM" id="Coils"/>
    </source>
</evidence>
<reference evidence="2" key="1">
    <citation type="submission" date="2022-12" db="EMBL/GenBank/DDBJ databases">
        <title>Draft genome assemblies for two species of Escallonia (Escalloniales).</title>
        <authorList>
            <person name="Chanderbali A."/>
            <person name="Dervinis C."/>
            <person name="Anghel I."/>
            <person name="Soltis D."/>
            <person name="Soltis P."/>
            <person name="Zapata F."/>
        </authorList>
    </citation>
    <scope>NUCLEOTIDE SEQUENCE</scope>
    <source>
        <strain evidence="2">UCBG64.0493</strain>
        <tissue evidence="2">Leaf</tissue>
    </source>
</reference>
<gene>
    <name evidence="2" type="ORF">RJ639_005402</name>
</gene>
<keyword evidence="1" id="KW-0175">Coiled coil</keyword>
<accession>A0AA89AUV6</accession>
<dbReference type="EMBL" id="JAVXUP010001161">
    <property type="protein sequence ID" value="KAK3015193.1"/>
    <property type="molecule type" value="Genomic_DNA"/>
</dbReference>
<dbReference type="GO" id="GO:0006571">
    <property type="term" value="P:tyrosine biosynthetic process"/>
    <property type="evidence" value="ECO:0007669"/>
    <property type="project" value="InterPro"/>
</dbReference>
<feature type="coiled-coil region" evidence="1">
    <location>
        <begin position="78"/>
        <end position="141"/>
    </location>
</feature>
<dbReference type="PANTHER" id="PTHR43207">
    <property type="entry name" value="AROGENATE DEHYDROGENASE-RELATED"/>
    <property type="match status" value="1"/>
</dbReference>
<dbReference type="InterPro" id="IPR045011">
    <property type="entry name" value="TYRAAT1/2"/>
</dbReference>
<protein>
    <submittedName>
        <fullName evidence="2">Uncharacterized protein</fullName>
    </submittedName>
</protein>
<dbReference type="GO" id="GO:0033730">
    <property type="term" value="F:arogenate dehydrogenase (NADP+) activity"/>
    <property type="evidence" value="ECO:0007669"/>
    <property type="project" value="InterPro"/>
</dbReference>
<keyword evidence="3" id="KW-1185">Reference proteome</keyword>
<comment type="caution">
    <text evidence="2">The sequence shown here is derived from an EMBL/GenBank/DDBJ whole genome shotgun (WGS) entry which is preliminary data.</text>
</comment>
<dbReference type="PANTHER" id="PTHR43207:SF3">
    <property type="entry name" value="AROGENATE DEHYDROGENASE 1, CHLOROPLASTIC-LIKE"/>
    <property type="match status" value="1"/>
</dbReference>
<evidence type="ECO:0000313" key="2">
    <source>
        <dbReference type="EMBL" id="KAK3015193.1"/>
    </source>
</evidence>
<dbReference type="Proteomes" id="UP001188597">
    <property type="component" value="Unassembled WGS sequence"/>
</dbReference>
<sequence length="148" mass="16818">MATSSPPQRSLKIVVHWMTRDMEAFLASDNDVVLLCSSILSLSEVVKSIPFRCLKRPTLFADVLSVKQHPREVLLQGCKMLEMTCEEHDKILSELEIEPTCIDTLGFKKLVQLETELMTQLQDLELALEKVKQNLRERMDQSAGPECS</sequence>
<dbReference type="AlphaFoldDB" id="A0AA89AUV6"/>
<organism evidence="2 3">
    <name type="scientific">Escallonia herrerae</name>
    <dbReference type="NCBI Taxonomy" id="1293975"/>
    <lineage>
        <taxon>Eukaryota</taxon>
        <taxon>Viridiplantae</taxon>
        <taxon>Streptophyta</taxon>
        <taxon>Embryophyta</taxon>
        <taxon>Tracheophyta</taxon>
        <taxon>Spermatophyta</taxon>
        <taxon>Magnoliopsida</taxon>
        <taxon>eudicotyledons</taxon>
        <taxon>Gunneridae</taxon>
        <taxon>Pentapetalae</taxon>
        <taxon>asterids</taxon>
        <taxon>campanulids</taxon>
        <taxon>Escalloniales</taxon>
        <taxon>Escalloniaceae</taxon>
        <taxon>Escallonia</taxon>
    </lineage>
</organism>
<evidence type="ECO:0000313" key="3">
    <source>
        <dbReference type="Proteomes" id="UP001188597"/>
    </source>
</evidence>
<proteinExistence type="predicted"/>
<dbReference type="Gene3D" id="3.40.50.720">
    <property type="entry name" value="NAD(P)-binding Rossmann-like Domain"/>
    <property type="match status" value="1"/>
</dbReference>
<name>A0AA89AUV6_9ASTE</name>